<evidence type="ECO:0000313" key="4">
    <source>
        <dbReference type="Proteomes" id="UP000288212"/>
    </source>
</evidence>
<comment type="caution">
    <text evidence="3">The sequence shown here is derived from an EMBL/GenBank/DDBJ whole genome shotgun (WGS) entry which is preliminary data.</text>
</comment>
<dbReference type="EMBL" id="PIPI01000003">
    <property type="protein sequence ID" value="RUO20274.1"/>
    <property type="molecule type" value="Genomic_DNA"/>
</dbReference>
<feature type="signal peptide" evidence="2">
    <location>
        <begin position="1"/>
        <end position="27"/>
    </location>
</feature>
<sequence>MKAVQIIWLFSACVVSMHPLSVAAAHAERVPDTEQRQQSASEKEQKDDPKKNQEDDEPELELSWLDSLKSGVEYSVDGTARWFDNFFGDNRSFDETGRAQGRLSIEPQWSEYEGFKLGSSLRVEVPLPNTKNRFSAIVGRTSVDDYSFGEPNYRRSSIFSSVQGDEEWILGLGFNPNQGETNRLSFSAGVRRGLKGDLYTQGRYIYQQRLTDHQQLRSRTSLFWRDSDGFGVYQGLDWEFSPDPAWLSRYAVDVTRAERIDGYRWGSSASLYHVYAEERAVATEIFYRGETKAEVPVRDYGFRLIHRSRFKRDWLYFEVWTGMHWPRQELIERRRGSWHVGIEFEMWYGD</sequence>
<feature type="chain" id="PRO_5019329384" description="Porin" evidence="2">
    <location>
        <begin position="28"/>
        <end position="350"/>
    </location>
</feature>
<protein>
    <recommendedName>
        <fullName evidence="5">Porin</fullName>
    </recommendedName>
</protein>
<feature type="region of interest" description="Disordered" evidence="1">
    <location>
        <begin position="27"/>
        <end position="60"/>
    </location>
</feature>
<keyword evidence="4" id="KW-1185">Reference proteome</keyword>
<name>A0A432VUR5_9GAMM</name>
<evidence type="ECO:0008006" key="5">
    <source>
        <dbReference type="Google" id="ProtNLM"/>
    </source>
</evidence>
<evidence type="ECO:0000313" key="3">
    <source>
        <dbReference type="EMBL" id="RUO20274.1"/>
    </source>
</evidence>
<keyword evidence="2" id="KW-0732">Signal</keyword>
<proteinExistence type="predicted"/>
<dbReference type="Proteomes" id="UP000288212">
    <property type="component" value="Unassembled WGS sequence"/>
</dbReference>
<evidence type="ECO:0000256" key="1">
    <source>
        <dbReference type="SAM" id="MobiDB-lite"/>
    </source>
</evidence>
<reference evidence="3 4" key="1">
    <citation type="journal article" date="2011" name="Front. Microbiol.">
        <title>Genomic signatures of strain selection and enhancement in Bacillus atrophaeus var. globigii, a historical biowarfare simulant.</title>
        <authorList>
            <person name="Gibbons H.S."/>
            <person name="Broomall S.M."/>
            <person name="McNew L.A."/>
            <person name="Daligault H."/>
            <person name="Chapman C."/>
            <person name="Bruce D."/>
            <person name="Karavis M."/>
            <person name="Krepps M."/>
            <person name="McGregor P.A."/>
            <person name="Hong C."/>
            <person name="Park K.H."/>
            <person name="Akmal A."/>
            <person name="Feldman A."/>
            <person name="Lin J.S."/>
            <person name="Chang W.E."/>
            <person name="Higgs B.W."/>
            <person name="Demirev P."/>
            <person name="Lindquist J."/>
            <person name="Liem A."/>
            <person name="Fochler E."/>
            <person name="Read T.D."/>
            <person name="Tapia R."/>
            <person name="Johnson S."/>
            <person name="Bishop-Lilly K.A."/>
            <person name="Detter C."/>
            <person name="Han C."/>
            <person name="Sozhamannan S."/>
            <person name="Rosenzweig C.N."/>
            <person name="Skowronski E.W."/>
        </authorList>
    </citation>
    <scope>NUCLEOTIDE SEQUENCE [LARGE SCALE GENOMIC DNA]</scope>
    <source>
        <strain evidence="3 4">AK5</strain>
    </source>
</reference>
<dbReference type="AlphaFoldDB" id="A0A432VUR5"/>
<evidence type="ECO:0000256" key="2">
    <source>
        <dbReference type="SAM" id="SignalP"/>
    </source>
</evidence>
<organism evidence="3 4">
    <name type="scientific">Aliidiomarina haloalkalitolerans</name>
    <dbReference type="NCBI Taxonomy" id="859059"/>
    <lineage>
        <taxon>Bacteria</taxon>
        <taxon>Pseudomonadati</taxon>
        <taxon>Pseudomonadota</taxon>
        <taxon>Gammaproteobacteria</taxon>
        <taxon>Alteromonadales</taxon>
        <taxon>Idiomarinaceae</taxon>
        <taxon>Aliidiomarina</taxon>
    </lineage>
</organism>
<feature type="compositionally biased region" description="Basic and acidic residues" evidence="1">
    <location>
        <begin position="27"/>
        <end position="53"/>
    </location>
</feature>
<gene>
    <name evidence="3" type="ORF">CWE06_06515</name>
</gene>
<accession>A0A432VUR5</accession>